<feature type="compositionally biased region" description="Polar residues" evidence="1">
    <location>
        <begin position="578"/>
        <end position="589"/>
    </location>
</feature>
<feature type="region of interest" description="Disordered" evidence="1">
    <location>
        <begin position="481"/>
        <end position="603"/>
    </location>
</feature>
<keyword evidence="4" id="KW-1185">Reference proteome</keyword>
<evidence type="ECO:0000313" key="3">
    <source>
        <dbReference type="EMBL" id="GJJ71630.1"/>
    </source>
</evidence>
<feature type="region of interest" description="Disordered" evidence="1">
    <location>
        <begin position="673"/>
        <end position="782"/>
    </location>
</feature>
<comment type="caution">
    <text evidence="3">The sequence shown here is derived from an EMBL/GenBank/DDBJ whole genome shotgun (WGS) entry which is preliminary data.</text>
</comment>
<name>A0A9P3H7V5_9FUNG</name>
<evidence type="ECO:0000256" key="2">
    <source>
        <dbReference type="SAM" id="Phobius"/>
    </source>
</evidence>
<feature type="compositionally biased region" description="Gly residues" evidence="1">
    <location>
        <begin position="757"/>
        <end position="766"/>
    </location>
</feature>
<evidence type="ECO:0000313" key="4">
    <source>
        <dbReference type="Proteomes" id="UP000827284"/>
    </source>
</evidence>
<dbReference type="Proteomes" id="UP000827284">
    <property type="component" value="Unassembled WGS sequence"/>
</dbReference>
<organism evidence="3 4">
    <name type="scientific">Entomortierella parvispora</name>
    <dbReference type="NCBI Taxonomy" id="205924"/>
    <lineage>
        <taxon>Eukaryota</taxon>
        <taxon>Fungi</taxon>
        <taxon>Fungi incertae sedis</taxon>
        <taxon>Mucoromycota</taxon>
        <taxon>Mortierellomycotina</taxon>
        <taxon>Mortierellomycetes</taxon>
        <taxon>Mortierellales</taxon>
        <taxon>Mortierellaceae</taxon>
        <taxon>Entomortierella</taxon>
    </lineage>
</organism>
<evidence type="ECO:0000256" key="1">
    <source>
        <dbReference type="SAM" id="MobiDB-lite"/>
    </source>
</evidence>
<sequence length="782" mass="85654">MASALPSPSSSRTRTSIGRLGPAPQSFCQFVLLLLVALSFLFNNNIPAAEAALAVRSSNASTVDYRSWDPFQGVSPHYTLSGILVLGQVQVDCNVNVVNASSAAKAGQAILTAVDPLNPIEDTILILRYDWLDNCATFDDIFAKLDSLDTQLLSLSLPKVGAVVMDGNALSDEDFGSPFIQLADAKHWNTDERLNISFVGSDTVLALAELLFEADAAALATVVQENGPWNVLWKSIWFNVVIRGLDVLTGLIFVYGLWVLAFIARAKKDTQHYKRYLILIPGCFYLPLSIAFAPYKVTVPWRNAVYYLCLLFPFISLGLQITMWSKLIYRIKRKKANKIFSYYSYITILVPVLSSFLDGIGWLIPSAPVIRMIGERGFSYVTPAVILIQAGLIFYYAITFFRSLQGVAVSQTTRTALVKITVLNLAMISFFILMLLSRIVSVLGLNMKSRSAYVTELVIFRFSFLFFYAACFRTLSIRQPTGSTVDSKGASGDANKSGSQGKHQKSGSKNHTHYPMDSFQQGSSSGRKSTSKRDNDVEEIASRPSLHYNKHLSNHASKGFTIPDPSSQGGYKTATYGGPTSSALASTGGATPRLTHGYTGSQHQLLGDDPLEYQNQVIPDPYKFSEFGHLTHFDHGETPSPQFHHSHIHPDLLHRQEDSTLSGESSYIDVASTYNGQENPSHSDDDTTDQESVYGSHRFHSSGQKTSSPSTKHMNTSSSNFNFNHSYDHTSTRASSPKPPVLQRPLPSAVESATVAGVGGNGGRVVGGKVRNSEGYARFESS</sequence>
<protein>
    <submittedName>
        <fullName evidence="3">Uncharacterized protein</fullName>
    </submittedName>
</protein>
<feature type="transmembrane region" description="Helical" evidence="2">
    <location>
        <begin position="340"/>
        <end position="364"/>
    </location>
</feature>
<feature type="transmembrane region" description="Helical" evidence="2">
    <location>
        <begin position="305"/>
        <end position="328"/>
    </location>
</feature>
<keyword evidence="2" id="KW-1133">Transmembrane helix</keyword>
<reference evidence="3" key="2">
    <citation type="journal article" date="2022" name="Microbiol. Resour. Announc.">
        <title>Whole-Genome Sequence of Entomortierella parvispora E1425, a Mucoromycotan Fungus Associated with Burkholderiaceae-Related Endosymbiotic Bacteria.</title>
        <authorList>
            <person name="Herlambang A."/>
            <person name="Guo Y."/>
            <person name="Takashima Y."/>
            <person name="Narisawa K."/>
            <person name="Ohta H."/>
            <person name="Nishizawa T."/>
        </authorList>
    </citation>
    <scope>NUCLEOTIDE SEQUENCE</scope>
    <source>
        <strain evidence="3">E1425</strain>
    </source>
</reference>
<proteinExistence type="predicted"/>
<feature type="compositionally biased region" description="Polar residues" evidence="1">
    <location>
        <begin position="701"/>
        <end position="714"/>
    </location>
</feature>
<dbReference type="AlphaFoldDB" id="A0A9P3H7V5"/>
<feature type="transmembrane region" description="Helical" evidence="2">
    <location>
        <begin position="416"/>
        <end position="440"/>
    </location>
</feature>
<feature type="transmembrane region" description="Helical" evidence="2">
    <location>
        <begin position="452"/>
        <end position="471"/>
    </location>
</feature>
<feature type="transmembrane region" description="Helical" evidence="2">
    <location>
        <begin position="384"/>
        <end position="404"/>
    </location>
</feature>
<keyword evidence="2" id="KW-0472">Membrane</keyword>
<feature type="transmembrane region" description="Helical" evidence="2">
    <location>
        <begin position="236"/>
        <end position="264"/>
    </location>
</feature>
<accession>A0A9P3H7V5</accession>
<keyword evidence="2" id="KW-0812">Transmembrane</keyword>
<feature type="compositionally biased region" description="Low complexity" evidence="1">
    <location>
        <begin position="715"/>
        <end position="725"/>
    </location>
</feature>
<feature type="compositionally biased region" description="Basic residues" evidence="1">
    <location>
        <begin position="502"/>
        <end position="512"/>
    </location>
</feature>
<reference evidence="3" key="1">
    <citation type="submission" date="2021-11" db="EMBL/GenBank/DDBJ databases">
        <authorList>
            <person name="Herlambang A."/>
            <person name="Guo Y."/>
            <person name="Takashima Y."/>
            <person name="Nishizawa T."/>
        </authorList>
    </citation>
    <scope>NUCLEOTIDE SEQUENCE</scope>
    <source>
        <strain evidence="3">E1425</strain>
    </source>
</reference>
<dbReference type="EMBL" id="BQFW01000005">
    <property type="protein sequence ID" value="GJJ71630.1"/>
    <property type="molecule type" value="Genomic_DNA"/>
</dbReference>
<dbReference type="OrthoDB" id="2390179at2759"/>
<gene>
    <name evidence="3" type="ORF">EMPS_03980</name>
</gene>
<feature type="transmembrane region" description="Helical" evidence="2">
    <location>
        <begin position="276"/>
        <end position="293"/>
    </location>
</feature>